<keyword evidence="5" id="KW-0547">Nucleotide-binding</keyword>
<protein>
    <submittedName>
        <fullName evidence="13">ABC bile acid transporter</fullName>
    </submittedName>
</protein>
<feature type="transmembrane region" description="Helical" evidence="9">
    <location>
        <begin position="538"/>
        <end position="568"/>
    </location>
</feature>
<sequence>MEAAIGCMSLAAVAFLARQCLCIRRRAAQPYQQYQDEDGVATKDSAASSQKGTTAKLFMNAAAAVGTSTSVLSNAGHRARTGQWSLVATSSRISIWLLLAVQILATSNEASIHERYKKGPILLISVSLSSHALEAGHLSPSLAFASIGLFRNLHAVMQELPAMLASLQESYAASRRVENYLQRGTEKQNTNRTDLTLFENVHVSWPNPSSASGPSGSSFSLKNVSLQFPKGKLSIITGKSSSGKGLLLSALLGEANVELGGFNASRESVSEEQKEPSSPDLAYVSQPPWIENRTIRQNIVFGNLFDEDRYMAVLHACALERDLEALPHGDLTIAGVNGGSLSGGQKWRVSLARALYSRARTLVLDDVLSAVDPHVAKWLCLNALSDTSGVDAEDPAISRRSVLQTFSIYLLGGGVWPVSVAVLTTFLCRLLGAGNSWWLTKWTANKELDSMSLRFNLCIYLALSVCAAIAVAVHSIAVQGVSRSASEALFRRTVHGVLHSPLRWIDKVSLGKLLQGLASDMYLVDHRVAAGLSDLLRIIMQLILVILTSGAATPQTIAMMVVMLSFYFKITERHLRMSKRLNRLIPLAAQPILEHTNSTVSGIMTIRAFKKESMYVERMYDLLDVEMALSWHITLGQRWIHGRYGILGSLFVCAITVSLVLADADAATAGFAINVALLVKATMSGMMGKINMLTSGARAIDRILDIANAPAESQDGEDVASSWPASGKVDVQDITVRYDPGLPPVLTGISFSIAPRERLGVVGRTGAGKTSLTNSLLRFIDTEAGAIHIDGVDIATIELARLRSSISLIPQDPFLFSGTLRSNLNIHVHRSDEDMKVALRKVAFPAKDGKMTVDALDDLDMTIQPGGENLSHGQRQMVCLARAILYPRRIVILDEATSAVDRATDSMVQEVIRRELEDSTVIIVAHRLATVADLDKVLVLDEGAAVEFGSPADLMQNKGVFWGMVNQSGDARHVREAIKRARTM</sequence>
<dbReference type="GO" id="GO:0140359">
    <property type="term" value="F:ABC-type transporter activity"/>
    <property type="evidence" value="ECO:0007669"/>
    <property type="project" value="InterPro"/>
</dbReference>
<dbReference type="InterPro" id="IPR011527">
    <property type="entry name" value="ABC1_TM_dom"/>
</dbReference>
<evidence type="ECO:0000256" key="2">
    <source>
        <dbReference type="ARBA" id="ARBA00009726"/>
    </source>
</evidence>
<evidence type="ECO:0000256" key="10">
    <source>
        <dbReference type="SAM" id="SignalP"/>
    </source>
</evidence>
<comment type="subcellular location">
    <subcellularLocation>
        <location evidence="1">Membrane</location>
        <topology evidence="1">Multi-pass membrane protein</topology>
    </subcellularLocation>
</comment>
<dbReference type="InterPro" id="IPR017871">
    <property type="entry name" value="ABC_transporter-like_CS"/>
</dbReference>
<keyword evidence="7 9" id="KW-1133">Transmembrane helix</keyword>
<dbReference type="Gene3D" id="1.20.1560.10">
    <property type="entry name" value="ABC transporter type 1, transmembrane domain"/>
    <property type="match status" value="2"/>
</dbReference>
<comment type="similarity">
    <text evidence="2">Belongs to the ABC transporter superfamily. ABCC family. Conjugate transporter (TC 3.A.1.208) subfamily.</text>
</comment>
<feature type="domain" description="ABC transmembrane type-1" evidence="12">
    <location>
        <begin position="420"/>
        <end position="695"/>
    </location>
</feature>
<dbReference type="EMBL" id="SPUK01000001">
    <property type="protein sequence ID" value="TQW00746.1"/>
    <property type="molecule type" value="Genomic_DNA"/>
</dbReference>
<comment type="caution">
    <text evidence="13">The sequence shown here is derived from an EMBL/GenBank/DDBJ whole genome shotgun (WGS) entry which is preliminary data.</text>
</comment>
<dbReference type="InterPro" id="IPR003593">
    <property type="entry name" value="AAA+_ATPase"/>
</dbReference>
<dbReference type="InterPro" id="IPR050173">
    <property type="entry name" value="ABC_transporter_C-like"/>
</dbReference>
<feature type="signal peptide" evidence="10">
    <location>
        <begin position="1"/>
        <end position="22"/>
    </location>
</feature>
<evidence type="ECO:0000259" key="11">
    <source>
        <dbReference type="PROSITE" id="PS50893"/>
    </source>
</evidence>
<evidence type="ECO:0000256" key="5">
    <source>
        <dbReference type="ARBA" id="ARBA00022741"/>
    </source>
</evidence>
<dbReference type="PANTHER" id="PTHR24223">
    <property type="entry name" value="ATP-BINDING CASSETTE SUB-FAMILY C"/>
    <property type="match status" value="1"/>
</dbReference>
<keyword evidence="14" id="KW-1185">Reference proteome</keyword>
<dbReference type="InterPro" id="IPR036640">
    <property type="entry name" value="ABC1_TM_sf"/>
</dbReference>
<feature type="domain" description="ABC transporter" evidence="11">
    <location>
        <begin position="729"/>
        <end position="967"/>
    </location>
</feature>
<evidence type="ECO:0000313" key="13">
    <source>
        <dbReference type="EMBL" id="TQW00746.1"/>
    </source>
</evidence>
<dbReference type="Pfam" id="PF00005">
    <property type="entry name" value="ABC_tran"/>
    <property type="match status" value="2"/>
</dbReference>
<evidence type="ECO:0000256" key="9">
    <source>
        <dbReference type="SAM" id="Phobius"/>
    </source>
</evidence>
<proteinExistence type="inferred from homology"/>
<organism evidence="13 14">
    <name type="scientific">Cordyceps javanica</name>
    <dbReference type="NCBI Taxonomy" id="43265"/>
    <lineage>
        <taxon>Eukaryota</taxon>
        <taxon>Fungi</taxon>
        <taxon>Dikarya</taxon>
        <taxon>Ascomycota</taxon>
        <taxon>Pezizomycotina</taxon>
        <taxon>Sordariomycetes</taxon>
        <taxon>Hypocreomycetidae</taxon>
        <taxon>Hypocreales</taxon>
        <taxon>Cordycipitaceae</taxon>
        <taxon>Cordyceps</taxon>
    </lineage>
</organism>
<accession>A0A545WD99</accession>
<evidence type="ECO:0000259" key="12">
    <source>
        <dbReference type="PROSITE" id="PS50929"/>
    </source>
</evidence>
<feature type="transmembrane region" description="Helical" evidence="9">
    <location>
        <begin position="408"/>
        <end position="432"/>
    </location>
</feature>
<name>A0A545WD99_9HYPO</name>
<dbReference type="STRING" id="43265.A0A545WD99"/>
<dbReference type="CDD" id="cd03244">
    <property type="entry name" value="ABCC_MRP_domain2"/>
    <property type="match status" value="1"/>
</dbReference>
<dbReference type="SUPFAM" id="SSF52540">
    <property type="entry name" value="P-loop containing nucleoside triphosphate hydrolases"/>
    <property type="match status" value="2"/>
</dbReference>
<dbReference type="Proteomes" id="UP000315783">
    <property type="component" value="Unassembled WGS sequence"/>
</dbReference>
<keyword evidence="10" id="KW-0732">Signal</keyword>
<evidence type="ECO:0000256" key="1">
    <source>
        <dbReference type="ARBA" id="ARBA00004141"/>
    </source>
</evidence>
<evidence type="ECO:0000256" key="6">
    <source>
        <dbReference type="ARBA" id="ARBA00022840"/>
    </source>
</evidence>
<dbReference type="SUPFAM" id="SSF90123">
    <property type="entry name" value="ABC transporter transmembrane region"/>
    <property type="match status" value="1"/>
</dbReference>
<evidence type="ECO:0000256" key="3">
    <source>
        <dbReference type="ARBA" id="ARBA00022448"/>
    </source>
</evidence>
<feature type="transmembrane region" description="Helical" evidence="9">
    <location>
        <begin position="644"/>
        <end position="662"/>
    </location>
</feature>
<dbReference type="PROSITE" id="PS50929">
    <property type="entry name" value="ABC_TM1F"/>
    <property type="match status" value="1"/>
</dbReference>
<feature type="chain" id="PRO_5021874355" evidence="10">
    <location>
        <begin position="23"/>
        <end position="984"/>
    </location>
</feature>
<dbReference type="PANTHER" id="PTHR24223:SF456">
    <property type="entry name" value="MULTIDRUG RESISTANCE-ASSOCIATED PROTEIN LETHAL(2)03659"/>
    <property type="match status" value="1"/>
</dbReference>
<reference evidence="13 14" key="1">
    <citation type="journal article" date="2019" name="Appl. Microbiol. Biotechnol.">
        <title>Genome sequence of Isaria javanica and comparative genome analysis insights into family S53 peptidase evolution in fungal entomopathogens.</title>
        <authorList>
            <person name="Lin R."/>
            <person name="Zhang X."/>
            <person name="Xin B."/>
            <person name="Zou M."/>
            <person name="Gao Y."/>
            <person name="Qin F."/>
            <person name="Hu Q."/>
            <person name="Xie B."/>
            <person name="Cheng X."/>
        </authorList>
    </citation>
    <scope>NUCLEOTIDE SEQUENCE [LARGE SCALE GENOMIC DNA]</scope>
    <source>
        <strain evidence="13 14">IJ1G</strain>
    </source>
</reference>
<feature type="transmembrane region" description="Helical" evidence="9">
    <location>
        <begin position="453"/>
        <end position="477"/>
    </location>
</feature>
<evidence type="ECO:0000256" key="7">
    <source>
        <dbReference type="ARBA" id="ARBA00022989"/>
    </source>
</evidence>
<dbReference type="SMART" id="SM00382">
    <property type="entry name" value="AAA"/>
    <property type="match status" value="2"/>
</dbReference>
<evidence type="ECO:0000256" key="4">
    <source>
        <dbReference type="ARBA" id="ARBA00022692"/>
    </source>
</evidence>
<gene>
    <name evidence="13" type="ORF">IF1G_00677</name>
</gene>
<keyword evidence="3" id="KW-0813">Transport</keyword>
<dbReference type="GO" id="GO:0016887">
    <property type="term" value="F:ATP hydrolysis activity"/>
    <property type="evidence" value="ECO:0007669"/>
    <property type="project" value="InterPro"/>
</dbReference>
<evidence type="ECO:0000313" key="14">
    <source>
        <dbReference type="Proteomes" id="UP000315783"/>
    </source>
</evidence>
<keyword evidence="6" id="KW-0067">ATP-binding</keyword>
<dbReference type="CDD" id="cd18604">
    <property type="entry name" value="ABC_6TM_VMR1_D2_like"/>
    <property type="match status" value="1"/>
</dbReference>
<keyword evidence="4 9" id="KW-0812">Transmembrane</keyword>
<dbReference type="PROSITE" id="PS50893">
    <property type="entry name" value="ABC_TRANSPORTER_2"/>
    <property type="match status" value="2"/>
</dbReference>
<dbReference type="GO" id="GO:0016020">
    <property type="term" value="C:membrane"/>
    <property type="evidence" value="ECO:0007669"/>
    <property type="project" value="UniProtKB-SubCell"/>
</dbReference>
<keyword evidence="8 9" id="KW-0472">Membrane</keyword>
<dbReference type="OrthoDB" id="6500128at2759"/>
<dbReference type="GO" id="GO:0005524">
    <property type="term" value="F:ATP binding"/>
    <property type="evidence" value="ECO:0007669"/>
    <property type="project" value="UniProtKB-KW"/>
</dbReference>
<dbReference type="Gene3D" id="3.40.50.300">
    <property type="entry name" value="P-loop containing nucleotide triphosphate hydrolases"/>
    <property type="match status" value="2"/>
</dbReference>
<feature type="transmembrane region" description="Helical" evidence="9">
    <location>
        <begin position="668"/>
        <end position="688"/>
    </location>
</feature>
<dbReference type="Pfam" id="PF00664">
    <property type="entry name" value="ABC_membrane"/>
    <property type="match status" value="1"/>
</dbReference>
<dbReference type="InterPro" id="IPR027417">
    <property type="entry name" value="P-loop_NTPase"/>
</dbReference>
<evidence type="ECO:0000256" key="8">
    <source>
        <dbReference type="ARBA" id="ARBA00023136"/>
    </source>
</evidence>
<dbReference type="PROSITE" id="PS00211">
    <property type="entry name" value="ABC_TRANSPORTER_1"/>
    <property type="match status" value="1"/>
</dbReference>
<dbReference type="InterPro" id="IPR003439">
    <property type="entry name" value="ABC_transporter-like_ATP-bd"/>
</dbReference>
<dbReference type="FunFam" id="3.40.50.300:FF:001354">
    <property type="entry name" value="ATP-binding cassette (ABC) transporter, putative"/>
    <property type="match status" value="1"/>
</dbReference>
<dbReference type="AlphaFoldDB" id="A0A545WD99"/>
<feature type="domain" description="ABC transporter" evidence="11">
    <location>
        <begin position="196"/>
        <end position="452"/>
    </location>
</feature>